<evidence type="ECO:0000256" key="3">
    <source>
        <dbReference type="ARBA" id="ARBA00022741"/>
    </source>
</evidence>
<evidence type="ECO:0000256" key="5">
    <source>
        <dbReference type="ARBA" id="ARBA00022840"/>
    </source>
</evidence>
<proteinExistence type="inferred from homology"/>
<keyword evidence="5" id="KW-0067">ATP-binding</keyword>
<dbReference type="NCBIfam" id="TIGR03168">
    <property type="entry name" value="1-PFK"/>
    <property type="match status" value="1"/>
</dbReference>
<dbReference type="Proteomes" id="UP000232222">
    <property type="component" value="Chromosome"/>
</dbReference>
<dbReference type="GO" id="GO:0005829">
    <property type="term" value="C:cytosol"/>
    <property type="evidence" value="ECO:0007669"/>
    <property type="project" value="TreeGrafter"/>
</dbReference>
<evidence type="ECO:0000256" key="1">
    <source>
        <dbReference type="ARBA" id="ARBA00010688"/>
    </source>
</evidence>
<dbReference type="RefSeq" id="WP_100609165.1">
    <property type="nucleotide sequence ID" value="NZ_CP024962.1"/>
</dbReference>
<sequence>MTENKIHVISLSPALDYILKFDNFEKDKTNRPIATEIYPAGKGIHIAMLLKNLNIDSESLIFTNGNFEKFFYKGLDKIGLKYTKFQSQGEIRINLKLIDDLQTECSVPSSHISNEELKKLRNHLWNTVKPNDFVIVSGSIPEGVESSIYGEIVDLCNSLGARSVVDSFGESLNVAIEKKPFLIKPNLEELAITTNLTIKTDHEVVKAARLLINKGAENVLVSLGSRGAIFVTKEQAFKCPIGNWPHQLVNAAGAGDSMLAGFLSELLQNKDYQTALKTGVICGSATAYSTRIADFSLIQELKQTINSLPITNFN</sequence>
<dbReference type="InterPro" id="IPR017583">
    <property type="entry name" value="Tagatose/fructose_Pkinase"/>
</dbReference>
<accession>A0A2K8NSR8</accession>
<evidence type="ECO:0000256" key="2">
    <source>
        <dbReference type="ARBA" id="ARBA00022679"/>
    </source>
</evidence>
<dbReference type="KEGG" id="efr:EFREU_v1c01810"/>
<dbReference type="PANTHER" id="PTHR46566">
    <property type="entry name" value="1-PHOSPHOFRUCTOKINASE-RELATED"/>
    <property type="match status" value="1"/>
</dbReference>
<dbReference type="PANTHER" id="PTHR46566:SF1">
    <property type="entry name" value="1-PHOSPHOFRUCTOKINASE"/>
    <property type="match status" value="1"/>
</dbReference>
<keyword evidence="7" id="KW-1185">Reference proteome</keyword>
<organism evidence="6 7">
    <name type="scientific">Entomoplasma freundtii</name>
    <dbReference type="NCBI Taxonomy" id="74700"/>
    <lineage>
        <taxon>Bacteria</taxon>
        <taxon>Bacillati</taxon>
        <taxon>Mycoplasmatota</taxon>
        <taxon>Mollicutes</taxon>
        <taxon>Entomoplasmatales</taxon>
        <taxon>Entomoplasmataceae</taxon>
        <taxon>Entomoplasma</taxon>
    </lineage>
</organism>
<evidence type="ECO:0000313" key="7">
    <source>
        <dbReference type="Proteomes" id="UP000232222"/>
    </source>
</evidence>
<keyword evidence="4 6" id="KW-0418">Kinase</keyword>
<comment type="similarity">
    <text evidence="1">Belongs to the carbohydrate kinase PfkB family.</text>
</comment>
<keyword evidence="3" id="KW-0547">Nucleotide-binding</keyword>
<dbReference type="InterPro" id="IPR029056">
    <property type="entry name" value="Ribokinase-like"/>
</dbReference>
<dbReference type="SUPFAM" id="SSF53613">
    <property type="entry name" value="Ribokinase-like"/>
    <property type="match status" value="1"/>
</dbReference>
<dbReference type="GO" id="GO:0008443">
    <property type="term" value="F:phosphofructokinase activity"/>
    <property type="evidence" value="ECO:0007669"/>
    <property type="project" value="TreeGrafter"/>
</dbReference>
<dbReference type="GO" id="GO:0005524">
    <property type="term" value="F:ATP binding"/>
    <property type="evidence" value="ECO:0007669"/>
    <property type="project" value="UniProtKB-KW"/>
</dbReference>
<protein>
    <submittedName>
        <fullName evidence="6">1-phosphofructokinase</fullName>
    </submittedName>
</protein>
<dbReference type="AlphaFoldDB" id="A0A2K8NSR8"/>
<dbReference type="Gene3D" id="3.40.1190.20">
    <property type="match status" value="1"/>
</dbReference>
<gene>
    <name evidence="6" type="primary">fruK</name>
    <name evidence="6" type="ORF">EFREU_v1c01810</name>
</gene>
<dbReference type="OrthoDB" id="9801219at2"/>
<dbReference type="InterPro" id="IPR011611">
    <property type="entry name" value="PfkB_dom"/>
</dbReference>
<dbReference type="EMBL" id="CP024962">
    <property type="protein sequence ID" value="ATZ16208.1"/>
    <property type="molecule type" value="Genomic_DNA"/>
</dbReference>
<reference evidence="6 7" key="1">
    <citation type="submission" date="2017-11" db="EMBL/GenBank/DDBJ databases">
        <title>Genome sequence of Entomoplasma freundtii BARC 318 (ATCC 51999).</title>
        <authorList>
            <person name="Lo W.-S."/>
            <person name="Gasparich G.E."/>
            <person name="Kuo C.-H."/>
        </authorList>
    </citation>
    <scope>NUCLEOTIDE SEQUENCE [LARGE SCALE GENOMIC DNA]</scope>
    <source>
        <strain evidence="6 7">BARC 318</strain>
    </source>
</reference>
<dbReference type="Pfam" id="PF00294">
    <property type="entry name" value="PfkB"/>
    <property type="match status" value="1"/>
</dbReference>
<name>A0A2K8NSR8_9MOLU</name>
<evidence type="ECO:0000313" key="6">
    <source>
        <dbReference type="EMBL" id="ATZ16208.1"/>
    </source>
</evidence>
<evidence type="ECO:0000256" key="4">
    <source>
        <dbReference type="ARBA" id="ARBA00022777"/>
    </source>
</evidence>
<dbReference type="PIRSF" id="PIRSF000535">
    <property type="entry name" value="1PFK/6PFK/LacC"/>
    <property type="match status" value="1"/>
</dbReference>
<dbReference type="CDD" id="cd01164">
    <property type="entry name" value="FruK_PfkB_like"/>
    <property type="match status" value="1"/>
</dbReference>
<keyword evidence="2" id="KW-0808">Transferase</keyword>